<dbReference type="InterPro" id="IPR019223">
    <property type="entry name" value="DUF2147"/>
</dbReference>
<organism evidence="3 4">
    <name type="scientific">Winogradskyella damuponensis</name>
    <dbReference type="NCBI Taxonomy" id="943939"/>
    <lineage>
        <taxon>Bacteria</taxon>
        <taxon>Pseudomonadati</taxon>
        <taxon>Bacteroidota</taxon>
        <taxon>Flavobacteriia</taxon>
        <taxon>Flavobacteriales</taxon>
        <taxon>Flavobacteriaceae</taxon>
        <taxon>Winogradskyella</taxon>
    </lineage>
</organism>
<keyword evidence="1" id="KW-0732">Signal</keyword>
<name>A0ABP8CS55_9FLAO</name>
<feature type="domain" description="DUF2147" evidence="2">
    <location>
        <begin position="25"/>
        <end position="139"/>
    </location>
</feature>
<feature type="signal peptide" evidence="1">
    <location>
        <begin position="1"/>
        <end position="22"/>
    </location>
</feature>
<dbReference type="EMBL" id="BAABCB010000015">
    <property type="protein sequence ID" value="GAA4242748.1"/>
    <property type="molecule type" value="Genomic_DNA"/>
</dbReference>
<protein>
    <submittedName>
        <fullName evidence="3">DUF2147 domain-containing protein</fullName>
    </submittedName>
</protein>
<dbReference type="Gene3D" id="2.40.128.520">
    <property type="match status" value="1"/>
</dbReference>
<proteinExistence type="predicted"/>
<feature type="chain" id="PRO_5047481465" evidence="1">
    <location>
        <begin position="23"/>
        <end position="141"/>
    </location>
</feature>
<gene>
    <name evidence="3" type="ORF">GCM10022292_14310</name>
</gene>
<sequence length="141" mass="16183">MLKKYITSFVMLLLFCSLSAQSITGKWKTIDDNTGQAKSIVEIYESEGKIYGKIIELIKPKVENPICTECKGKDKDKPIVGLQIIDGLTKDDDVYNDGEILNPENGKVYKCQLKLDDNNDTLQVRGYIAFFYKTQYWKRIK</sequence>
<evidence type="ECO:0000313" key="3">
    <source>
        <dbReference type="EMBL" id="GAA4242748.1"/>
    </source>
</evidence>
<dbReference type="Pfam" id="PF09917">
    <property type="entry name" value="DUF2147"/>
    <property type="match status" value="1"/>
</dbReference>
<accession>A0ABP8CS55</accession>
<dbReference type="Proteomes" id="UP001501682">
    <property type="component" value="Unassembled WGS sequence"/>
</dbReference>
<reference evidence="4" key="1">
    <citation type="journal article" date="2019" name="Int. J. Syst. Evol. Microbiol.">
        <title>The Global Catalogue of Microorganisms (GCM) 10K type strain sequencing project: providing services to taxonomists for standard genome sequencing and annotation.</title>
        <authorList>
            <consortium name="The Broad Institute Genomics Platform"/>
            <consortium name="The Broad Institute Genome Sequencing Center for Infectious Disease"/>
            <person name="Wu L."/>
            <person name="Ma J."/>
        </authorList>
    </citation>
    <scope>NUCLEOTIDE SEQUENCE [LARGE SCALE GENOMIC DNA]</scope>
    <source>
        <strain evidence="4">JCM 17633</strain>
    </source>
</reference>
<evidence type="ECO:0000259" key="2">
    <source>
        <dbReference type="Pfam" id="PF09917"/>
    </source>
</evidence>
<evidence type="ECO:0000313" key="4">
    <source>
        <dbReference type="Proteomes" id="UP001501682"/>
    </source>
</evidence>
<evidence type="ECO:0000256" key="1">
    <source>
        <dbReference type="SAM" id="SignalP"/>
    </source>
</evidence>
<dbReference type="PANTHER" id="PTHR36919">
    <property type="entry name" value="BLR1215 PROTEIN"/>
    <property type="match status" value="1"/>
</dbReference>
<dbReference type="RefSeq" id="WP_334467405.1">
    <property type="nucleotide sequence ID" value="NZ_BAABCB010000015.1"/>
</dbReference>
<keyword evidence="4" id="KW-1185">Reference proteome</keyword>
<dbReference type="PANTHER" id="PTHR36919:SF3">
    <property type="entry name" value="BLL5882 PROTEIN"/>
    <property type="match status" value="1"/>
</dbReference>
<comment type="caution">
    <text evidence="3">The sequence shown here is derived from an EMBL/GenBank/DDBJ whole genome shotgun (WGS) entry which is preliminary data.</text>
</comment>